<keyword evidence="2" id="KW-0238">DNA-binding</keyword>
<dbReference type="InterPro" id="IPR036388">
    <property type="entry name" value="WH-like_DNA-bd_sf"/>
</dbReference>
<dbReference type="InterPro" id="IPR036390">
    <property type="entry name" value="WH_DNA-bd_sf"/>
</dbReference>
<evidence type="ECO:0000256" key="1">
    <source>
        <dbReference type="ARBA" id="ARBA00023015"/>
    </source>
</evidence>
<reference evidence="6" key="1">
    <citation type="journal article" date="2014" name="Int. J. Syst. Evol. Microbiol.">
        <title>Complete genome sequence of Corynebacterium casei LMG S-19264T (=DSM 44701T), isolated from a smear-ripened cheese.</title>
        <authorList>
            <consortium name="US DOE Joint Genome Institute (JGI-PGF)"/>
            <person name="Walter F."/>
            <person name="Albersmeier A."/>
            <person name="Kalinowski J."/>
            <person name="Ruckert C."/>
        </authorList>
    </citation>
    <scope>NUCLEOTIDE SEQUENCE</scope>
    <source>
        <strain evidence="6">JCM 3035</strain>
    </source>
</reference>
<evidence type="ECO:0000256" key="4">
    <source>
        <dbReference type="SAM" id="MobiDB-lite"/>
    </source>
</evidence>
<dbReference type="Gene3D" id="1.10.10.10">
    <property type="entry name" value="Winged helix-like DNA-binding domain superfamily/Winged helix DNA-binding domain"/>
    <property type="match status" value="1"/>
</dbReference>
<keyword evidence="7" id="KW-1185">Reference proteome</keyword>
<comment type="caution">
    <text evidence="6">The sequence shown here is derived from an EMBL/GenBank/DDBJ whole genome shotgun (WGS) entry which is preliminary data.</text>
</comment>
<feature type="domain" description="HTH gntR-type" evidence="5">
    <location>
        <begin position="42"/>
        <end position="107"/>
    </location>
</feature>
<gene>
    <name evidence="6" type="ORF">GCM10010094_72020</name>
</gene>
<protein>
    <recommendedName>
        <fullName evidence="5">HTH gntR-type domain-containing protein</fullName>
    </recommendedName>
</protein>
<reference evidence="6" key="2">
    <citation type="submission" date="2020-09" db="EMBL/GenBank/DDBJ databases">
        <authorList>
            <person name="Sun Q."/>
            <person name="Ohkuma M."/>
        </authorList>
    </citation>
    <scope>NUCLEOTIDE SEQUENCE</scope>
    <source>
        <strain evidence="6">JCM 3035</strain>
    </source>
</reference>
<dbReference type="InterPro" id="IPR000524">
    <property type="entry name" value="Tscrpt_reg_HTH_GntR"/>
</dbReference>
<keyword evidence="1" id="KW-0805">Transcription regulation</keyword>
<dbReference type="Pfam" id="PF00392">
    <property type="entry name" value="GntR"/>
    <property type="match status" value="1"/>
</dbReference>
<proteinExistence type="predicted"/>
<dbReference type="PROSITE" id="PS50949">
    <property type="entry name" value="HTH_GNTR"/>
    <property type="match status" value="1"/>
</dbReference>
<dbReference type="Proteomes" id="UP000637788">
    <property type="component" value="Unassembled WGS sequence"/>
</dbReference>
<dbReference type="SUPFAM" id="SSF46785">
    <property type="entry name" value="Winged helix' DNA-binding domain"/>
    <property type="match status" value="1"/>
</dbReference>
<feature type="region of interest" description="Disordered" evidence="4">
    <location>
        <begin position="22"/>
        <end position="43"/>
    </location>
</feature>
<evidence type="ECO:0000256" key="3">
    <source>
        <dbReference type="ARBA" id="ARBA00023163"/>
    </source>
</evidence>
<evidence type="ECO:0000313" key="7">
    <source>
        <dbReference type="Proteomes" id="UP000637788"/>
    </source>
</evidence>
<evidence type="ECO:0000259" key="5">
    <source>
        <dbReference type="PROSITE" id="PS50949"/>
    </source>
</evidence>
<name>A0A917RDH4_9ACTN</name>
<organism evidence="6 7">
    <name type="scientific">Streptomyces flaveus</name>
    <dbReference type="NCBI Taxonomy" id="66370"/>
    <lineage>
        <taxon>Bacteria</taxon>
        <taxon>Bacillati</taxon>
        <taxon>Actinomycetota</taxon>
        <taxon>Actinomycetes</taxon>
        <taxon>Kitasatosporales</taxon>
        <taxon>Streptomycetaceae</taxon>
        <taxon>Streptomyces</taxon>
        <taxon>Streptomyces aurantiacus group</taxon>
    </lineage>
</organism>
<sequence length="118" mass="12462">MYRPRRLVGLPSACAGCLSRNKHGTKRSATACPSSRAAADHQATPDLKADHIAAHIASGELRPGARLPGERDLAAEYGVAHLTARRATSDRGFVVTLPAKGTFVAYPDANEPADDSQE</sequence>
<accession>A0A917RDH4</accession>
<evidence type="ECO:0000256" key="2">
    <source>
        <dbReference type="ARBA" id="ARBA00023125"/>
    </source>
</evidence>
<dbReference type="GO" id="GO:0003677">
    <property type="term" value="F:DNA binding"/>
    <property type="evidence" value="ECO:0007669"/>
    <property type="project" value="UniProtKB-KW"/>
</dbReference>
<dbReference type="AlphaFoldDB" id="A0A917RDH4"/>
<evidence type="ECO:0000313" key="6">
    <source>
        <dbReference type="EMBL" id="GGL00932.1"/>
    </source>
</evidence>
<dbReference type="CDD" id="cd07377">
    <property type="entry name" value="WHTH_GntR"/>
    <property type="match status" value="1"/>
</dbReference>
<dbReference type="EMBL" id="BMPQ01000026">
    <property type="protein sequence ID" value="GGL00932.1"/>
    <property type="molecule type" value="Genomic_DNA"/>
</dbReference>
<keyword evidence="3" id="KW-0804">Transcription</keyword>
<dbReference type="SMART" id="SM00345">
    <property type="entry name" value="HTH_GNTR"/>
    <property type="match status" value="1"/>
</dbReference>
<dbReference type="GO" id="GO:0003700">
    <property type="term" value="F:DNA-binding transcription factor activity"/>
    <property type="evidence" value="ECO:0007669"/>
    <property type="project" value="InterPro"/>
</dbReference>